<dbReference type="PANTHER" id="PTHR13547">
    <property type="match status" value="1"/>
</dbReference>
<keyword evidence="10" id="KW-0862">Zinc</keyword>
<evidence type="ECO:0000256" key="8">
    <source>
        <dbReference type="ARBA" id="ARBA00022723"/>
    </source>
</evidence>
<name>A0A6J3KDG5_9HYME</name>
<dbReference type="AlphaFoldDB" id="A0A6J3KDG5"/>
<dbReference type="RefSeq" id="XP_033350870.1">
    <property type="nucleotide sequence ID" value="XM_033494979.1"/>
</dbReference>
<reference evidence="18" key="1">
    <citation type="submission" date="2025-08" db="UniProtKB">
        <authorList>
            <consortium name="RefSeq"/>
        </authorList>
    </citation>
    <scope>IDENTIFICATION</scope>
    <source>
        <tissue evidence="18">Muscle</tissue>
    </source>
</reference>
<evidence type="ECO:0000256" key="12">
    <source>
        <dbReference type="ARBA" id="ARBA00022946"/>
    </source>
</evidence>
<comment type="subcellular location">
    <subcellularLocation>
        <location evidence="3">Mitochondrion</location>
    </subcellularLocation>
</comment>
<evidence type="ECO:0000256" key="15">
    <source>
        <dbReference type="ARBA" id="ARBA00044559"/>
    </source>
</evidence>
<sequence length="506" mass="59928">MFSYIRQTSVLRTIIRNVYISTIEQKVGKYWQYVVNNCENALTQPSTISKETWENVRKHIIESQCDPSTLDFVILDMFQHMNYPDAGISYYKFLIDNNYKPEIPVITKYLQLHGIKNGPISELDKEYILGLYNNISKMYTSFNEQLSNAFIECLCKMDMWKEAIKIIKTHEENDKYLLRTGYTSLISYLFDHKQEELAYEYLMHSLQNSYGPHDNAYTTYLKYCLKEKDTFNMKIEKLFLMWNAYGIKPSQDIAFECMNACIECGWSVSQTVISRSRCRKCNEDISQQSLPDEDYERLLQATKKRLIFKEMYYVTEPHEIQSFINFINKNKPYDIIADGLNIMYVAKNGINKDLMYEIKRIFKSYEKQNKKVLIIGKAHMKKFIAKIGLQSVDRFYVKNSSNDDLFLLYAAFASRKNGRIISRDLMRQHVFALQDIELNALFKKWQLSHQFFIDVKKGFVQLNSLFPIDAIVQKQNNSWHIPYVANDKISRMRHTCTNDWMCFKMH</sequence>
<dbReference type="GO" id="GO:0004526">
    <property type="term" value="F:ribonuclease P activity"/>
    <property type="evidence" value="ECO:0007669"/>
    <property type="project" value="UniProtKB-EC"/>
</dbReference>
<evidence type="ECO:0000256" key="5">
    <source>
        <dbReference type="ARBA" id="ARBA00012179"/>
    </source>
</evidence>
<organism evidence="17 18">
    <name type="scientific">Bombus vosnesenskii</name>
    <dbReference type="NCBI Taxonomy" id="207650"/>
    <lineage>
        <taxon>Eukaryota</taxon>
        <taxon>Metazoa</taxon>
        <taxon>Ecdysozoa</taxon>
        <taxon>Arthropoda</taxon>
        <taxon>Hexapoda</taxon>
        <taxon>Insecta</taxon>
        <taxon>Pterygota</taxon>
        <taxon>Neoptera</taxon>
        <taxon>Endopterygota</taxon>
        <taxon>Hymenoptera</taxon>
        <taxon>Apocrita</taxon>
        <taxon>Aculeata</taxon>
        <taxon>Apoidea</taxon>
        <taxon>Anthophila</taxon>
        <taxon>Apidae</taxon>
        <taxon>Bombus</taxon>
        <taxon>Pyrobombus</taxon>
    </lineage>
</organism>
<evidence type="ECO:0000256" key="14">
    <source>
        <dbReference type="ARBA" id="ARBA00044536"/>
    </source>
</evidence>
<evidence type="ECO:0000256" key="10">
    <source>
        <dbReference type="ARBA" id="ARBA00022833"/>
    </source>
</evidence>
<dbReference type="InterPro" id="IPR011990">
    <property type="entry name" value="TPR-like_helical_dom_sf"/>
</dbReference>
<dbReference type="CTD" id="31568"/>
<evidence type="ECO:0000256" key="13">
    <source>
        <dbReference type="ARBA" id="ARBA00023128"/>
    </source>
</evidence>
<keyword evidence="8" id="KW-0479">Metal-binding</keyword>
<keyword evidence="7" id="KW-0540">Nuclease</keyword>
<evidence type="ECO:0000256" key="9">
    <source>
        <dbReference type="ARBA" id="ARBA00022801"/>
    </source>
</evidence>
<dbReference type="EC" id="3.1.26.5" evidence="5"/>
<evidence type="ECO:0000259" key="16">
    <source>
        <dbReference type="Pfam" id="PF16953"/>
    </source>
</evidence>
<keyword evidence="9" id="KW-0378">Hydrolase</keyword>
<dbReference type="Gene3D" id="3.40.50.11980">
    <property type="match status" value="1"/>
</dbReference>
<dbReference type="Gene3D" id="1.25.40.10">
    <property type="entry name" value="Tetratricopeptide repeat domain"/>
    <property type="match status" value="1"/>
</dbReference>
<keyword evidence="12" id="KW-0809">Transit peptide</keyword>
<evidence type="ECO:0000256" key="11">
    <source>
        <dbReference type="ARBA" id="ARBA00022842"/>
    </source>
</evidence>
<dbReference type="Pfam" id="PF16953">
    <property type="entry name" value="PRORP"/>
    <property type="match status" value="1"/>
</dbReference>
<dbReference type="KEGG" id="bvk:117234090"/>
<comment type="similarity">
    <text evidence="4">Belongs to the PPR family. P subfamily.</text>
</comment>
<evidence type="ECO:0000256" key="2">
    <source>
        <dbReference type="ARBA" id="ARBA00001946"/>
    </source>
</evidence>
<dbReference type="GO" id="GO:0030678">
    <property type="term" value="C:mitochondrial ribonuclease P complex"/>
    <property type="evidence" value="ECO:0007669"/>
    <property type="project" value="TreeGrafter"/>
</dbReference>
<accession>A0A6J3KDG5</accession>
<evidence type="ECO:0000256" key="7">
    <source>
        <dbReference type="ARBA" id="ARBA00022722"/>
    </source>
</evidence>
<keyword evidence="13" id="KW-0496">Mitochondrion</keyword>
<dbReference type="Proteomes" id="UP000504631">
    <property type="component" value="Unplaced"/>
</dbReference>
<feature type="domain" description="PRORP" evidence="16">
    <location>
        <begin position="276"/>
        <end position="502"/>
    </location>
</feature>
<evidence type="ECO:0000313" key="17">
    <source>
        <dbReference type="Proteomes" id="UP000504631"/>
    </source>
</evidence>
<evidence type="ECO:0000256" key="4">
    <source>
        <dbReference type="ARBA" id="ARBA00007626"/>
    </source>
</evidence>
<dbReference type="GeneID" id="117234090"/>
<proteinExistence type="inferred from homology"/>
<dbReference type="PANTHER" id="PTHR13547:SF1">
    <property type="entry name" value="MITOCHONDRIAL RIBONUCLEASE P CATALYTIC SUBUNIT"/>
    <property type="match status" value="1"/>
</dbReference>
<gene>
    <name evidence="18" type="primary">LOC117234090</name>
</gene>
<evidence type="ECO:0000256" key="6">
    <source>
        <dbReference type="ARBA" id="ARBA00022694"/>
    </source>
</evidence>
<evidence type="ECO:0000256" key="1">
    <source>
        <dbReference type="ARBA" id="ARBA00000928"/>
    </source>
</evidence>
<comment type="catalytic activity">
    <reaction evidence="1">
        <text>Endonucleolytic cleavage of RNA, removing 5'-extranucleotides from tRNA precursor.</text>
        <dbReference type="EC" id="3.1.26.5"/>
    </reaction>
</comment>
<keyword evidence="11" id="KW-0460">Magnesium</keyword>
<dbReference type="GO" id="GO:0097745">
    <property type="term" value="P:mitochondrial tRNA 5'-end processing"/>
    <property type="evidence" value="ECO:0007669"/>
    <property type="project" value="TreeGrafter"/>
</dbReference>
<dbReference type="InterPro" id="IPR031595">
    <property type="entry name" value="PRORP_C"/>
</dbReference>
<evidence type="ECO:0000313" key="18">
    <source>
        <dbReference type="RefSeq" id="XP_033350870.1"/>
    </source>
</evidence>
<keyword evidence="17" id="KW-1185">Reference proteome</keyword>
<dbReference type="InterPro" id="IPR033495">
    <property type="entry name" value="MRPP3_PIN_dom"/>
</dbReference>
<protein>
    <recommendedName>
        <fullName evidence="14">Mitochondrial ribonuclease P catalytic subunit</fullName>
        <ecNumber evidence="5">3.1.26.5</ecNumber>
    </recommendedName>
    <alternativeName>
        <fullName evidence="15">Mitochondrial ribonuclease P protein 3</fullName>
    </alternativeName>
</protein>
<dbReference type="GO" id="GO:0046872">
    <property type="term" value="F:metal ion binding"/>
    <property type="evidence" value="ECO:0007669"/>
    <property type="project" value="UniProtKB-KW"/>
</dbReference>
<comment type="cofactor">
    <cofactor evidence="2">
        <name>Mg(2+)</name>
        <dbReference type="ChEBI" id="CHEBI:18420"/>
    </cofactor>
</comment>
<dbReference type="GO" id="GO:0001682">
    <property type="term" value="P:tRNA 5'-leader removal"/>
    <property type="evidence" value="ECO:0007669"/>
    <property type="project" value="TreeGrafter"/>
</dbReference>
<dbReference type="CDD" id="cd18718">
    <property type="entry name" value="PIN_PRORP"/>
    <property type="match status" value="1"/>
</dbReference>
<evidence type="ECO:0000256" key="3">
    <source>
        <dbReference type="ARBA" id="ARBA00004173"/>
    </source>
</evidence>
<keyword evidence="6" id="KW-0819">tRNA processing</keyword>